<evidence type="ECO:0000313" key="2">
    <source>
        <dbReference type="Proteomes" id="UP000193100"/>
    </source>
</evidence>
<dbReference type="EMBL" id="CP020931">
    <property type="protein sequence ID" value="ARM84300.1"/>
    <property type="molecule type" value="Genomic_DNA"/>
</dbReference>
<dbReference type="GO" id="GO:0052588">
    <property type="term" value="F:diacetyl reductase ((S)-acetoin forming) (NAD+) activity"/>
    <property type="evidence" value="ECO:0007669"/>
    <property type="project" value="UniProtKB-EC"/>
</dbReference>
<dbReference type="RefSeq" id="WP_085680699.1">
    <property type="nucleotide sequence ID" value="NZ_CP020931.1"/>
</dbReference>
<dbReference type="EC" id="1.1.1.304" evidence="1"/>
<evidence type="ECO:0000313" key="1">
    <source>
        <dbReference type="EMBL" id="ARM84300.1"/>
    </source>
</evidence>
<gene>
    <name evidence="1" type="primary">budC</name>
    <name evidence="1" type="ORF">MARSALSMR5_02227</name>
</gene>
<proteinExistence type="predicted"/>
<keyword evidence="1" id="KW-0560">Oxidoreductase</keyword>
<reference evidence="1 2" key="1">
    <citation type="submission" date="2017-04" db="EMBL/GenBank/DDBJ databases">
        <title>Genome Sequence of Marinobacter salarius strain SMR5 Isolated from a culture of the Diatom Skeletonema marinoi.</title>
        <authorList>
            <person name="Topel M."/>
            <person name="Pinder M.I.M."/>
            <person name="Johansson O.N."/>
            <person name="Kourtchenko O."/>
            <person name="Godhe A."/>
            <person name="Clarke A.K."/>
        </authorList>
    </citation>
    <scope>NUCLEOTIDE SEQUENCE [LARGE SCALE GENOMIC DNA]</scope>
    <source>
        <strain evidence="1 2">SMR5</strain>
    </source>
</reference>
<sequence>MGTTDKPIALVVGAGDHLGSAIARRFAREGFHLVVTRRRGDLEKLGREISDIGSTATAIHSDARDETQVTELINRVESELGPIRVAIFNVGGNVRFDLCETTARVYQKVWEMCALAGFLVGREVAAKMLTRNEGTILFTGASASLRGGAGFSAFAGGKHALRALAQSMARELGPKGIHVGHVIVDGLIRNEATAEFLPDLYASKGEGGIIEPDDLADIYWHLHTQPRSAWTFEQDARPFSEPW</sequence>
<dbReference type="AlphaFoldDB" id="A0A1W6KA65"/>
<dbReference type="SUPFAM" id="SSF51735">
    <property type="entry name" value="NAD(P)-binding Rossmann-fold domains"/>
    <property type="match status" value="1"/>
</dbReference>
<organism evidence="1 2">
    <name type="scientific">Marinobacter salarius</name>
    <dbReference type="NCBI Taxonomy" id="1420917"/>
    <lineage>
        <taxon>Bacteria</taxon>
        <taxon>Pseudomonadati</taxon>
        <taxon>Pseudomonadota</taxon>
        <taxon>Gammaproteobacteria</taxon>
        <taxon>Pseudomonadales</taxon>
        <taxon>Marinobacteraceae</taxon>
        <taxon>Marinobacter</taxon>
    </lineage>
</organism>
<dbReference type="InterPro" id="IPR002347">
    <property type="entry name" value="SDR_fam"/>
</dbReference>
<name>A0A1W6KA65_9GAMM</name>
<accession>A0A1W6KA65</accession>
<dbReference type="Gene3D" id="3.40.50.720">
    <property type="entry name" value="NAD(P)-binding Rossmann-like Domain"/>
    <property type="match status" value="1"/>
</dbReference>
<dbReference type="InterPro" id="IPR036291">
    <property type="entry name" value="NAD(P)-bd_dom_sf"/>
</dbReference>
<dbReference type="PRINTS" id="PR00081">
    <property type="entry name" value="GDHRDH"/>
</dbReference>
<dbReference type="PANTHER" id="PTHR43431:SF7">
    <property type="entry name" value="OXIDOREDUCTASE, SHORT CHAIN DEHYDROGENASE_REDUCTASE FAMILY (AFU_ORTHOLOGUE AFUA_5G14000)"/>
    <property type="match status" value="1"/>
</dbReference>
<dbReference type="Pfam" id="PF00106">
    <property type="entry name" value="adh_short"/>
    <property type="match status" value="1"/>
</dbReference>
<dbReference type="GeneID" id="77256172"/>
<protein>
    <submittedName>
        <fullName evidence="1">Diacetyl reductase ((S)-acetoin forming)</fullName>
        <ecNumber evidence="1">1.1.1.304</ecNumber>
    </submittedName>
</protein>
<dbReference type="PANTHER" id="PTHR43431">
    <property type="entry name" value="OXIDOREDUCTASE, SHORT CHAIN DEHYDROGENASE/REDUCTASE FAMILY (AFU_ORTHOLOGUE AFUA_5G14000)"/>
    <property type="match status" value="1"/>
</dbReference>
<dbReference type="Proteomes" id="UP000193100">
    <property type="component" value="Chromosome"/>
</dbReference>